<reference evidence="1" key="1">
    <citation type="submission" date="2023-06" db="EMBL/GenBank/DDBJ databases">
        <title>Sysu t00192.</title>
        <authorList>
            <person name="Gao L."/>
            <person name="Fang B.-Z."/>
            <person name="Li W.-J."/>
        </authorList>
    </citation>
    <scope>NUCLEOTIDE SEQUENCE</scope>
    <source>
        <strain evidence="1">SYSU T00192</strain>
    </source>
</reference>
<dbReference type="EMBL" id="JAUHPW010000005">
    <property type="protein sequence ID" value="MDN4475769.1"/>
    <property type="molecule type" value="Genomic_DNA"/>
</dbReference>
<organism evidence="1 2">
    <name type="scientific">Demequina litoralis</name>
    <dbReference type="NCBI Taxonomy" id="3051660"/>
    <lineage>
        <taxon>Bacteria</taxon>
        <taxon>Bacillati</taxon>
        <taxon>Actinomycetota</taxon>
        <taxon>Actinomycetes</taxon>
        <taxon>Micrococcales</taxon>
        <taxon>Demequinaceae</taxon>
        <taxon>Demequina</taxon>
    </lineage>
</organism>
<sequence length="153" mass="16052">MFTGLTPELCAEAWELVIPAIERAAANGVIRGAVGDLVVMDPARPGTLLWAGSIGDTEAKTYGYAVAKAKVAERTGMDTSRVRMDQPHLYAAGDIVYPGGVVRHGVVAAFSGVEGEADEMIAEWFIAAVRGIARLAFVSAQGPDATGTRYLGE</sequence>
<protein>
    <submittedName>
        <fullName evidence="1">Heme-binding protein</fullName>
    </submittedName>
</protein>
<dbReference type="RefSeq" id="WP_301133157.1">
    <property type="nucleotide sequence ID" value="NZ_JAUHPW010000005.1"/>
</dbReference>
<proteinExistence type="predicted"/>
<gene>
    <name evidence="1" type="ORF">QQX09_07860</name>
</gene>
<dbReference type="Proteomes" id="UP001172728">
    <property type="component" value="Unassembled WGS sequence"/>
</dbReference>
<comment type="caution">
    <text evidence="1">The sequence shown here is derived from an EMBL/GenBank/DDBJ whole genome shotgun (WGS) entry which is preliminary data.</text>
</comment>
<evidence type="ECO:0000313" key="2">
    <source>
        <dbReference type="Proteomes" id="UP001172728"/>
    </source>
</evidence>
<keyword evidence="2" id="KW-1185">Reference proteome</keyword>
<accession>A0ABT8G9F3</accession>
<evidence type="ECO:0000313" key="1">
    <source>
        <dbReference type="EMBL" id="MDN4475769.1"/>
    </source>
</evidence>
<name>A0ABT8G9F3_9MICO</name>